<dbReference type="PANTHER" id="PTHR10579:SF129">
    <property type="entry name" value="OS01G0640200 PROTEIN"/>
    <property type="match status" value="1"/>
</dbReference>
<name>A0A059PZC2_9POAL</name>
<dbReference type="EMBL" id="KF184693">
    <property type="protein sequence ID" value="AGT16208.1"/>
    <property type="molecule type" value="Genomic_DNA"/>
</dbReference>
<keyword evidence="2" id="KW-0472">Membrane</keyword>
<dbReference type="InterPro" id="IPR051266">
    <property type="entry name" value="CLCR"/>
</dbReference>
<keyword evidence="2" id="KW-0812">Transmembrane</keyword>
<evidence type="ECO:0000313" key="4">
    <source>
        <dbReference type="EMBL" id="AGT16208.1"/>
    </source>
</evidence>
<accession>A0A059PZC2</accession>
<evidence type="ECO:0000256" key="1">
    <source>
        <dbReference type="SAM" id="MobiDB-lite"/>
    </source>
</evidence>
<protein>
    <recommendedName>
        <fullName evidence="3">VWFA domain-containing protein</fullName>
    </recommendedName>
</protein>
<feature type="compositionally biased region" description="Basic and acidic residues" evidence="1">
    <location>
        <begin position="430"/>
        <end position="442"/>
    </location>
</feature>
<dbReference type="Pfam" id="PF00092">
    <property type="entry name" value="VWA"/>
    <property type="match status" value="1"/>
</dbReference>
<dbReference type="SMART" id="SM00327">
    <property type="entry name" value="VWA"/>
    <property type="match status" value="1"/>
</dbReference>
<feature type="domain" description="VWFA" evidence="3">
    <location>
        <begin position="51"/>
        <end position="205"/>
    </location>
</feature>
<feature type="region of interest" description="Disordered" evidence="1">
    <location>
        <begin position="413"/>
        <end position="450"/>
    </location>
</feature>
<dbReference type="AlphaFoldDB" id="A0A059PZC2"/>
<dbReference type="Gene3D" id="3.40.50.410">
    <property type="entry name" value="von Willebrand factor, type A domain"/>
    <property type="match status" value="1"/>
</dbReference>
<proteinExistence type="predicted"/>
<gene>
    <name evidence="4" type="ORF">SHCRBa_019_K12_F_240</name>
</gene>
<organism evidence="4">
    <name type="scientific">Saccharum hybrid cultivar R570</name>
    <dbReference type="NCBI Taxonomy" id="131158"/>
    <lineage>
        <taxon>Eukaryota</taxon>
        <taxon>Viridiplantae</taxon>
        <taxon>Streptophyta</taxon>
        <taxon>Embryophyta</taxon>
        <taxon>Tracheophyta</taxon>
        <taxon>Spermatophyta</taxon>
        <taxon>Magnoliopsida</taxon>
        <taxon>Liliopsida</taxon>
        <taxon>Poales</taxon>
        <taxon>Poaceae</taxon>
        <taxon>PACMAD clade</taxon>
        <taxon>Panicoideae</taxon>
        <taxon>Andropogonodae</taxon>
        <taxon>Andropogoneae</taxon>
        <taxon>Saccharinae</taxon>
        <taxon>Saccharum</taxon>
        <taxon>Saccharum officinarum species complex</taxon>
    </lineage>
</organism>
<dbReference type="PROSITE" id="PS50234">
    <property type="entry name" value="VWFA"/>
    <property type="match status" value="1"/>
</dbReference>
<keyword evidence="2" id="KW-1133">Transmembrane helix</keyword>
<evidence type="ECO:0000256" key="2">
    <source>
        <dbReference type="SAM" id="Phobius"/>
    </source>
</evidence>
<sequence>MVAWPKKAVHPGARVRLVAHCNDKAPLEANWQQVLVEVVDTSSASERSGLDLVAVLDVSGSMEGDKLNKLKRAMNFVIGKLGPMDRLSIVSFSTKAEKLCQLRVMSEAAKEELKDDIVEKGLTADGYTNMTDGLLTGLRVLAERRDRGGGRVSSIVFMSDGVEYPEPPPDGGATGVDVGHVAVFTFGFGEDHDAKARTCILSSLRPHTSIDLNLTVWQQPGHSTIEAKEVYAGSYPKVGDSAAGSVTVSFGDLFSGEARKVLVRVLLHAVHNEHHVAVLLAQCSYRVQGETFDCPRDHRMGCYMRRARSAIPGAMNAEVEQELERIRYVDKIDEAIATGNYDSAHRELGEHQKVLEAKPPNRMIRRLWEELQHLLSLKTWAALFATLLSYKVSHDRQRGGHFATQRMRRYEGQADEFEKDPSKPPPPEADDVKQEREEEQAATRKKPPVAEAEARTWVVWGGPRERRSSGWWAWATVILCTVLAIAVIVAGAAVFAVYMLFKPKMPYLAVSDARLGLLQYDQGGTIQSLQMSITIRAENNNSKADATFSRVDLALGFNGVDVALLRAEPFVVARESSLPLQYNVVSAGRTLDAEGMQAMDAALKAGVVPFDLLGKARTRWKVGLFVRLRYWTRISCRLRLFFPGNGTVVPTDRDRCRSR</sequence>
<dbReference type="InterPro" id="IPR002035">
    <property type="entry name" value="VWF_A"/>
</dbReference>
<feature type="transmembrane region" description="Helical" evidence="2">
    <location>
        <begin position="471"/>
        <end position="501"/>
    </location>
</feature>
<evidence type="ECO:0000259" key="3">
    <source>
        <dbReference type="PROSITE" id="PS50234"/>
    </source>
</evidence>
<dbReference type="InterPro" id="IPR036465">
    <property type="entry name" value="vWFA_dom_sf"/>
</dbReference>
<dbReference type="PANTHER" id="PTHR10579">
    <property type="entry name" value="CALCIUM-ACTIVATED CHLORIDE CHANNEL REGULATOR"/>
    <property type="match status" value="1"/>
</dbReference>
<dbReference type="SUPFAM" id="SSF53300">
    <property type="entry name" value="vWA-like"/>
    <property type="match status" value="1"/>
</dbReference>
<reference evidence="4" key="1">
    <citation type="submission" date="2013-05" db="EMBL/GenBank/DDBJ databases">
        <title>Building the sugarcane genome for biotechnology and identifying evolutionary trends.</title>
        <authorList>
            <person name="De Setta N."/>
            <person name="Monteiro-Vitorello C.B."/>
            <person name="Metcalfe C.J."/>
            <person name="Cruz G.M.Q."/>
            <person name="Del Bem L.E."/>
            <person name="Vicentini R."/>
            <person name="Nogueira F.T.S."/>
            <person name="Campos R.A."/>
            <person name="Nunes S.L."/>
            <person name="Turrini P.C.G."/>
            <person name="Vieira A.P."/>
            <person name="Cruz E.A.O."/>
            <person name="Correa T.C.S."/>
            <person name="Hotta C.T."/>
            <person name="de Mello-Varani A."/>
            <person name="Vautrin S."/>
            <person name="Trindade A.S."/>
            <person name="Vilela M.M."/>
            <person name="Horta C.L."/>
            <person name="Sato P.M."/>
            <person name="de Andrade R.F."/>
            <person name="Nishiyama M.Y."/>
            <person name="Cardoso-Silva C.B."/>
            <person name="Scortecci K.C."/>
            <person name="Garcia A.A.F."/>
            <person name="Carneiro M.S."/>
            <person name="Kim C."/>
            <person name="Paterson A.H."/>
            <person name="Berges H."/>
            <person name="D'Hont A."/>
            <person name="de-Souza A.P."/>
            <person name="Souza G.M."/>
            <person name="Vincentz M."/>
            <person name="Kitajima J.P."/>
            <person name="Van Sluys M.-A."/>
        </authorList>
    </citation>
    <scope>NUCLEOTIDE SEQUENCE</scope>
</reference>